<dbReference type="WBParaSite" id="HNAJ_0000189801-mRNA-1">
    <property type="protein sequence ID" value="HNAJ_0000189801-mRNA-1"/>
    <property type="gene ID" value="HNAJ_0000189801"/>
</dbReference>
<dbReference type="AlphaFoldDB" id="A0A0R3T4B7"/>
<keyword evidence="3" id="KW-1185">Reference proteome</keyword>
<gene>
    <name evidence="2" type="ORF">HNAJ_LOCUS1897</name>
</gene>
<accession>A0A0R3T4B7</accession>
<dbReference type="OrthoDB" id="6260191at2759"/>
<evidence type="ECO:0000313" key="4">
    <source>
        <dbReference type="WBParaSite" id="HNAJ_0000189801-mRNA-1"/>
    </source>
</evidence>
<reference evidence="4" key="1">
    <citation type="submission" date="2017-02" db="UniProtKB">
        <authorList>
            <consortium name="WormBaseParasite"/>
        </authorList>
    </citation>
    <scope>IDENTIFICATION</scope>
</reference>
<evidence type="ECO:0000313" key="3">
    <source>
        <dbReference type="Proteomes" id="UP000278807"/>
    </source>
</evidence>
<evidence type="ECO:0000313" key="2">
    <source>
        <dbReference type="EMBL" id="VDN97756.1"/>
    </source>
</evidence>
<proteinExistence type="predicted"/>
<feature type="signal peptide" evidence="1">
    <location>
        <begin position="1"/>
        <end position="22"/>
    </location>
</feature>
<organism evidence="4">
    <name type="scientific">Rodentolepis nana</name>
    <name type="common">Dwarf tapeworm</name>
    <name type="synonym">Hymenolepis nana</name>
    <dbReference type="NCBI Taxonomy" id="102285"/>
    <lineage>
        <taxon>Eukaryota</taxon>
        <taxon>Metazoa</taxon>
        <taxon>Spiralia</taxon>
        <taxon>Lophotrochozoa</taxon>
        <taxon>Platyhelminthes</taxon>
        <taxon>Cestoda</taxon>
        <taxon>Eucestoda</taxon>
        <taxon>Cyclophyllidea</taxon>
        <taxon>Hymenolepididae</taxon>
        <taxon>Rodentolepis</taxon>
    </lineage>
</organism>
<reference evidence="2 3" key="2">
    <citation type="submission" date="2018-11" db="EMBL/GenBank/DDBJ databases">
        <authorList>
            <consortium name="Pathogen Informatics"/>
        </authorList>
    </citation>
    <scope>NUCLEOTIDE SEQUENCE [LARGE SCALE GENOMIC DNA]</scope>
</reference>
<protein>
    <submittedName>
        <fullName evidence="4">Secreted protein</fullName>
    </submittedName>
</protein>
<keyword evidence="1" id="KW-0732">Signal</keyword>
<dbReference type="Proteomes" id="UP000278807">
    <property type="component" value="Unassembled WGS sequence"/>
</dbReference>
<sequence>MHPRLHPAYVACLVYFTLIVEGARRETLAVEGDADIEADPICGLHPVDILTSSIIQSSITSDSSDIFIIGNALTSLYRTQPEYYTFLTRCTTAWHRCQKAKLSGREALTLLAQNQPWKKLCKEGLSLPSFQQMETA</sequence>
<feature type="chain" id="PRO_5043131656" evidence="1">
    <location>
        <begin position="23"/>
        <end position="136"/>
    </location>
</feature>
<dbReference type="EMBL" id="UZAE01000820">
    <property type="protein sequence ID" value="VDN97756.1"/>
    <property type="molecule type" value="Genomic_DNA"/>
</dbReference>
<name>A0A0R3T4B7_RODNA</name>
<evidence type="ECO:0000256" key="1">
    <source>
        <dbReference type="SAM" id="SignalP"/>
    </source>
</evidence>